<reference evidence="2 3" key="1">
    <citation type="submission" date="2015-07" db="EMBL/GenBank/DDBJ databases">
        <title>Genome sequence of Levilinea saccharolytica DSM 16555.</title>
        <authorList>
            <person name="Hemp J."/>
            <person name="Ward L.M."/>
            <person name="Pace L.A."/>
            <person name="Fischer W.W."/>
        </authorList>
    </citation>
    <scope>NUCLEOTIDE SEQUENCE [LARGE SCALE GENOMIC DNA]</scope>
    <source>
        <strain evidence="2 3">KIBI-1</strain>
    </source>
</reference>
<keyword evidence="1" id="KW-1133">Transmembrane helix</keyword>
<dbReference type="Proteomes" id="UP000050501">
    <property type="component" value="Unassembled WGS sequence"/>
</dbReference>
<proteinExistence type="predicted"/>
<dbReference type="RefSeq" id="WP_062417162.1">
    <property type="nucleotide sequence ID" value="NZ_DF967974.1"/>
</dbReference>
<feature type="transmembrane region" description="Helical" evidence="1">
    <location>
        <begin position="94"/>
        <end position="116"/>
    </location>
</feature>
<feature type="transmembrane region" description="Helical" evidence="1">
    <location>
        <begin position="123"/>
        <end position="141"/>
    </location>
</feature>
<dbReference type="STRING" id="229921.ADN01_17990"/>
<keyword evidence="3" id="KW-1185">Reference proteome</keyword>
<organism evidence="2 3">
    <name type="scientific">Levilinea saccharolytica</name>
    <dbReference type="NCBI Taxonomy" id="229921"/>
    <lineage>
        <taxon>Bacteria</taxon>
        <taxon>Bacillati</taxon>
        <taxon>Chloroflexota</taxon>
        <taxon>Anaerolineae</taxon>
        <taxon>Anaerolineales</taxon>
        <taxon>Anaerolineaceae</taxon>
        <taxon>Levilinea</taxon>
    </lineage>
</organism>
<dbReference type="InterPro" id="IPR037185">
    <property type="entry name" value="EmrE-like"/>
</dbReference>
<sequence>MPLFYFSIALAIGASALYHFTAKITPANVNFTVSLLVTYALAFGFTLLTFVFFPVKHGLAAELKQLNWASVGLAVAIVGIEFGFLLVYRSGWNLGIAAVLVNAAAALLLLPAAVLIFKDRLSWVNVLGIFVCLAGLVLLNWKR</sequence>
<evidence type="ECO:0000256" key="1">
    <source>
        <dbReference type="SAM" id="Phobius"/>
    </source>
</evidence>
<evidence type="ECO:0000313" key="3">
    <source>
        <dbReference type="Proteomes" id="UP000050501"/>
    </source>
</evidence>
<dbReference type="EMBL" id="LGCM01000065">
    <property type="protein sequence ID" value="KPL75716.1"/>
    <property type="molecule type" value="Genomic_DNA"/>
</dbReference>
<dbReference type="AlphaFoldDB" id="A0A0P6X662"/>
<dbReference type="Gene3D" id="1.10.3730.20">
    <property type="match status" value="1"/>
</dbReference>
<accession>A0A0P6X662</accession>
<protein>
    <recommendedName>
        <fullName evidence="4">EamA domain-containing protein</fullName>
    </recommendedName>
</protein>
<gene>
    <name evidence="2" type="ORF">ADN01_17990</name>
</gene>
<evidence type="ECO:0000313" key="2">
    <source>
        <dbReference type="EMBL" id="KPL75716.1"/>
    </source>
</evidence>
<keyword evidence="1" id="KW-0812">Transmembrane</keyword>
<feature type="transmembrane region" description="Helical" evidence="1">
    <location>
        <begin position="66"/>
        <end position="88"/>
    </location>
</feature>
<evidence type="ECO:0008006" key="4">
    <source>
        <dbReference type="Google" id="ProtNLM"/>
    </source>
</evidence>
<comment type="caution">
    <text evidence="2">The sequence shown here is derived from an EMBL/GenBank/DDBJ whole genome shotgun (WGS) entry which is preliminary data.</text>
</comment>
<feature type="transmembrane region" description="Helical" evidence="1">
    <location>
        <begin position="32"/>
        <end position="54"/>
    </location>
</feature>
<dbReference type="SUPFAM" id="SSF103481">
    <property type="entry name" value="Multidrug resistance efflux transporter EmrE"/>
    <property type="match status" value="1"/>
</dbReference>
<name>A0A0P6X662_9CHLR</name>
<keyword evidence="1" id="KW-0472">Membrane</keyword>
<dbReference type="OrthoDB" id="2294582at2"/>